<sequence>MRQLLNTLYITRPNAYLSLNGENIVIKEDNQTIGRYPLHNIESIVLFSNLGMSPQLMGKCVDNHISICFLTPNGRFRARVVGRSYGNVLLRKKQYKVSMDDAECVKISINFILGKIYNQKWLIERYIREYPLRIQGELLKNISYQLTEYMNCVKTCTELDSLRGFEGKAQVCYFQGFNELILNQKKEFVFNGRNKRPPQDPVNSLLSFAYTLLSNDIASALETVGLDSYVGFMHQDRPGRISLALDLIEELRAPIADRFVLSLINRQQVKFEDFIINDNGAVLIKDEARKKILSEWQKRKQEKLKHPFLDEKIPWGLVPYAQSMLLARYLRGDLNEYPPFFWK</sequence>
<dbReference type="PANTHER" id="PTHR34353">
    <property type="entry name" value="CRISPR-ASSOCIATED ENDONUCLEASE CAS1 1"/>
    <property type="match status" value="1"/>
</dbReference>
<keyword evidence="5 10" id="KW-0460">Magnesium</keyword>
<comment type="function">
    <text evidence="10">CRISPR (clustered regularly interspaced short palindromic repeat), is an adaptive immune system that provides protection against mobile genetic elements (viruses, transposable elements and conjugative plasmids). CRISPR clusters contain spacers, sequences complementary to antecedent mobile elements, and target invading nucleic acids. CRISPR clusters are transcribed and processed into CRISPR RNA (crRNA). Acts as a dsDNA endonuclease. Involved in the integration of spacer DNA into the CRISPR cassette.</text>
</comment>
<dbReference type="InterPro" id="IPR019856">
    <property type="entry name" value="CRISPR-assoc_Cas1_DVULG"/>
</dbReference>
<comment type="subunit">
    <text evidence="9 10">Homodimer, forms a heterotetramer with a Cas2 homodimer.</text>
</comment>
<evidence type="ECO:0000256" key="1">
    <source>
        <dbReference type="ARBA" id="ARBA00022722"/>
    </source>
</evidence>
<proteinExistence type="inferred from homology"/>
<evidence type="ECO:0000256" key="7">
    <source>
        <dbReference type="ARBA" id="ARBA00023125"/>
    </source>
</evidence>
<evidence type="ECO:0000256" key="2">
    <source>
        <dbReference type="ARBA" id="ARBA00022723"/>
    </source>
</evidence>
<dbReference type="AlphaFoldDB" id="A0A0K8J435"/>
<keyword evidence="2 10" id="KW-0479">Metal-binding</keyword>
<evidence type="ECO:0000256" key="6">
    <source>
        <dbReference type="ARBA" id="ARBA00023118"/>
    </source>
</evidence>
<evidence type="ECO:0000256" key="4">
    <source>
        <dbReference type="ARBA" id="ARBA00022801"/>
    </source>
</evidence>
<keyword evidence="3 10" id="KW-0255">Endonuclease</keyword>
<accession>A0A0K8J435</accession>
<dbReference type="InterPro" id="IPR042206">
    <property type="entry name" value="CRISPR-assoc_Cas1_C"/>
</dbReference>
<feature type="binding site" evidence="10">
    <location>
        <position position="166"/>
    </location>
    <ligand>
        <name>Mn(2+)</name>
        <dbReference type="ChEBI" id="CHEBI:29035"/>
    </ligand>
</feature>
<dbReference type="RefSeq" id="WP_058257490.1">
    <property type="nucleotide sequence ID" value="NZ_LN879430.1"/>
</dbReference>
<dbReference type="HAMAP" id="MF_01470">
    <property type="entry name" value="Cas1"/>
    <property type="match status" value="1"/>
</dbReference>
<keyword evidence="12" id="KW-1185">Reference proteome</keyword>
<dbReference type="Gene3D" id="1.20.120.920">
    <property type="entry name" value="CRISPR-associated endonuclease Cas1, C-terminal domain"/>
    <property type="match status" value="1"/>
</dbReference>
<gene>
    <name evidence="11" type="primary">cas1-2</name>
    <name evidence="10" type="synonym">cas1</name>
    <name evidence="11" type="ORF">SD1D_0536</name>
</gene>
<dbReference type="OrthoDB" id="9803119at2"/>
<comment type="similarity">
    <text evidence="10">Belongs to the CRISPR-associated endonuclease Cas1 family.</text>
</comment>
<evidence type="ECO:0000256" key="3">
    <source>
        <dbReference type="ARBA" id="ARBA00022759"/>
    </source>
</evidence>
<dbReference type="Pfam" id="PF01867">
    <property type="entry name" value="Cas_Cas1"/>
    <property type="match status" value="1"/>
</dbReference>
<keyword evidence="1 10" id="KW-0540">Nuclease</keyword>
<dbReference type="GO" id="GO:0043571">
    <property type="term" value="P:maintenance of CRISPR repeat elements"/>
    <property type="evidence" value="ECO:0007669"/>
    <property type="project" value="UniProtKB-UniRule"/>
</dbReference>
<keyword evidence="6 10" id="KW-0051">Antiviral defense</keyword>
<dbReference type="EC" id="3.1.-.-" evidence="10"/>
<feature type="binding site" evidence="10">
    <location>
        <position position="234"/>
    </location>
    <ligand>
        <name>Mn(2+)</name>
        <dbReference type="ChEBI" id="CHEBI:29035"/>
    </ligand>
</feature>
<dbReference type="Proteomes" id="UP000196053">
    <property type="component" value="Chromosome I"/>
</dbReference>
<organism evidence="11 12">
    <name type="scientific">Herbinix luporum</name>
    <dbReference type="NCBI Taxonomy" id="1679721"/>
    <lineage>
        <taxon>Bacteria</taxon>
        <taxon>Bacillati</taxon>
        <taxon>Bacillota</taxon>
        <taxon>Clostridia</taxon>
        <taxon>Lachnospirales</taxon>
        <taxon>Lachnospiraceae</taxon>
        <taxon>Herbinix</taxon>
    </lineage>
</organism>
<dbReference type="InterPro" id="IPR050646">
    <property type="entry name" value="Cas1"/>
</dbReference>
<dbReference type="CDD" id="cd09721">
    <property type="entry name" value="Cas1_I-C"/>
    <property type="match status" value="1"/>
</dbReference>
<feature type="binding site" evidence="10">
    <location>
        <position position="249"/>
    </location>
    <ligand>
        <name>Mn(2+)</name>
        <dbReference type="ChEBI" id="CHEBI:29035"/>
    </ligand>
</feature>
<dbReference type="GO" id="GO:0016787">
    <property type="term" value="F:hydrolase activity"/>
    <property type="evidence" value="ECO:0007669"/>
    <property type="project" value="UniProtKB-KW"/>
</dbReference>
<dbReference type="GO" id="GO:0003677">
    <property type="term" value="F:DNA binding"/>
    <property type="evidence" value="ECO:0007669"/>
    <property type="project" value="UniProtKB-KW"/>
</dbReference>
<comment type="cofactor">
    <cofactor evidence="10">
        <name>Mg(2+)</name>
        <dbReference type="ChEBI" id="CHEBI:18420"/>
    </cofactor>
    <cofactor evidence="10">
        <name>Mn(2+)</name>
        <dbReference type="ChEBI" id="CHEBI:29035"/>
    </cofactor>
</comment>
<evidence type="ECO:0000256" key="8">
    <source>
        <dbReference type="ARBA" id="ARBA00023211"/>
    </source>
</evidence>
<name>A0A0K8J435_9FIRM</name>
<evidence type="ECO:0000256" key="9">
    <source>
        <dbReference type="ARBA" id="ARBA00038592"/>
    </source>
</evidence>
<dbReference type="GO" id="GO:0004520">
    <property type="term" value="F:DNA endonuclease activity"/>
    <property type="evidence" value="ECO:0007669"/>
    <property type="project" value="InterPro"/>
</dbReference>
<evidence type="ECO:0000256" key="10">
    <source>
        <dbReference type="HAMAP-Rule" id="MF_01470"/>
    </source>
</evidence>
<dbReference type="KEGG" id="hsd:SD1D_0536"/>
<keyword evidence="8 10" id="KW-0464">Manganese</keyword>
<dbReference type="InterPro" id="IPR042211">
    <property type="entry name" value="CRISPR-assoc_Cas1_N"/>
</dbReference>
<evidence type="ECO:0000313" key="12">
    <source>
        <dbReference type="Proteomes" id="UP000196053"/>
    </source>
</evidence>
<dbReference type="EMBL" id="LN879430">
    <property type="protein sequence ID" value="CUH92088.1"/>
    <property type="molecule type" value="Genomic_DNA"/>
</dbReference>
<evidence type="ECO:0000256" key="5">
    <source>
        <dbReference type="ARBA" id="ARBA00022842"/>
    </source>
</evidence>
<keyword evidence="7 10" id="KW-0238">DNA-binding</keyword>
<evidence type="ECO:0000313" key="11">
    <source>
        <dbReference type="EMBL" id="CUH92088.1"/>
    </source>
</evidence>
<dbReference type="InterPro" id="IPR002729">
    <property type="entry name" value="CRISPR-assoc_Cas1"/>
</dbReference>
<reference evidence="12" key="1">
    <citation type="submission" date="2015-09" db="EMBL/GenBank/DDBJ databases">
        <authorList>
            <person name="Wibberg D."/>
        </authorList>
    </citation>
    <scope>NUCLEOTIDE SEQUENCE [LARGE SCALE GENOMIC DNA]</scope>
    <source>
        <strain evidence="12">SD1D</strain>
    </source>
</reference>
<dbReference type="GO" id="GO:0051607">
    <property type="term" value="P:defense response to virus"/>
    <property type="evidence" value="ECO:0007669"/>
    <property type="project" value="UniProtKB-UniRule"/>
</dbReference>
<dbReference type="Gene3D" id="3.100.10.20">
    <property type="entry name" value="CRISPR-associated endonuclease Cas1, N-terminal domain"/>
    <property type="match status" value="1"/>
</dbReference>
<dbReference type="NCBIfam" id="TIGR00287">
    <property type="entry name" value="cas1"/>
    <property type="match status" value="1"/>
</dbReference>
<dbReference type="PANTHER" id="PTHR34353:SF2">
    <property type="entry name" value="CRISPR-ASSOCIATED ENDONUCLEASE CAS1 1"/>
    <property type="match status" value="1"/>
</dbReference>
<keyword evidence="4 10" id="KW-0378">Hydrolase</keyword>
<dbReference type="NCBIfam" id="TIGR03640">
    <property type="entry name" value="cas1_DVULG"/>
    <property type="match status" value="1"/>
</dbReference>
<dbReference type="GO" id="GO:0046872">
    <property type="term" value="F:metal ion binding"/>
    <property type="evidence" value="ECO:0007669"/>
    <property type="project" value="UniProtKB-UniRule"/>
</dbReference>
<protein>
    <recommendedName>
        <fullName evidence="10">CRISPR-associated endonuclease Cas1</fullName>
        <ecNumber evidence="10">3.1.-.-</ecNumber>
    </recommendedName>
</protein>